<feature type="transmembrane region" description="Helical" evidence="8">
    <location>
        <begin position="135"/>
        <end position="156"/>
    </location>
</feature>
<feature type="transmembrane region" description="Helical" evidence="8">
    <location>
        <begin position="72"/>
        <end position="95"/>
    </location>
</feature>
<keyword evidence="3 8" id="KW-0812">Transmembrane</keyword>
<feature type="transmembrane region" description="Helical" evidence="8">
    <location>
        <begin position="107"/>
        <end position="129"/>
    </location>
</feature>
<comment type="function">
    <text evidence="8">Probably functions as a manganese efflux pump.</text>
</comment>
<dbReference type="Proteomes" id="UP001589609">
    <property type="component" value="Unassembled WGS sequence"/>
</dbReference>
<dbReference type="InterPro" id="IPR003810">
    <property type="entry name" value="Mntp/YtaF"/>
</dbReference>
<dbReference type="InterPro" id="IPR022929">
    <property type="entry name" value="Put_MntP"/>
</dbReference>
<keyword evidence="6 8" id="KW-0472">Membrane</keyword>
<feature type="transmembrane region" description="Helical" evidence="8">
    <location>
        <begin position="41"/>
        <end position="66"/>
    </location>
</feature>
<evidence type="ECO:0000256" key="4">
    <source>
        <dbReference type="ARBA" id="ARBA00022989"/>
    </source>
</evidence>
<comment type="caution">
    <text evidence="9">The sequence shown here is derived from an EMBL/GenBank/DDBJ whole genome shotgun (WGS) entry which is preliminary data.</text>
</comment>
<reference evidence="9 10" key="1">
    <citation type="submission" date="2024-09" db="EMBL/GenBank/DDBJ databases">
        <authorList>
            <person name="Sun Q."/>
            <person name="Mori K."/>
        </authorList>
    </citation>
    <scope>NUCLEOTIDE SEQUENCE [LARGE SCALE GENOMIC DNA]</scope>
    <source>
        <strain evidence="9 10">JCM 11201</strain>
    </source>
</reference>
<keyword evidence="10" id="KW-1185">Reference proteome</keyword>
<evidence type="ECO:0000256" key="7">
    <source>
        <dbReference type="ARBA" id="ARBA00023211"/>
    </source>
</evidence>
<dbReference type="Pfam" id="PF02659">
    <property type="entry name" value="Mntp"/>
    <property type="match status" value="1"/>
</dbReference>
<proteinExistence type="inferred from homology"/>
<evidence type="ECO:0000256" key="2">
    <source>
        <dbReference type="ARBA" id="ARBA00022475"/>
    </source>
</evidence>
<keyword evidence="2 8" id="KW-1003">Cell membrane</keyword>
<evidence type="ECO:0000313" key="10">
    <source>
        <dbReference type="Proteomes" id="UP001589609"/>
    </source>
</evidence>
<name>A0ABV5WIM4_9BACI</name>
<dbReference type="EMBL" id="JBHMAF010000114">
    <property type="protein sequence ID" value="MFB9760190.1"/>
    <property type="molecule type" value="Genomic_DNA"/>
</dbReference>
<organism evidence="9 10">
    <name type="scientific">Ectobacillus funiculus</name>
    <dbReference type="NCBI Taxonomy" id="137993"/>
    <lineage>
        <taxon>Bacteria</taxon>
        <taxon>Bacillati</taxon>
        <taxon>Bacillota</taxon>
        <taxon>Bacilli</taxon>
        <taxon>Bacillales</taxon>
        <taxon>Bacillaceae</taxon>
        <taxon>Ectobacillus</taxon>
    </lineage>
</organism>
<dbReference type="RefSeq" id="WP_379950523.1">
    <property type="nucleotide sequence ID" value="NZ_JBHMAF010000114.1"/>
</dbReference>
<comment type="subcellular location">
    <subcellularLocation>
        <location evidence="8">Cell membrane</location>
        <topology evidence="8">Multi-pass membrane protein</topology>
    </subcellularLocation>
</comment>
<evidence type="ECO:0000256" key="8">
    <source>
        <dbReference type="HAMAP-Rule" id="MF_01521"/>
    </source>
</evidence>
<dbReference type="HAMAP" id="MF_01521">
    <property type="entry name" value="MntP_pump"/>
    <property type="match status" value="1"/>
</dbReference>
<feature type="transmembrane region" description="Helical" evidence="8">
    <location>
        <begin position="6"/>
        <end position="29"/>
    </location>
</feature>
<dbReference type="PANTHER" id="PTHR35529:SF1">
    <property type="entry name" value="MANGANESE EFFLUX PUMP MNTP-RELATED"/>
    <property type="match status" value="1"/>
</dbReference>
<gene>
    <name evidence="8" type="primary">mntP</name>
    <name evidence="9" type="ORF">ACFFMS_17655</name>
</gene>
<keyword evidence="4 8" id="KW-1133">Transmembrane helix</keyword>
<dbReference type="PANTHER" id="PTHR35529">
    <property type="entry name" value="MANGANESE EFFLUX PUMP MNTP-RELATED"/>
    <property type="match status" value="1"/>
</dbReference>
<evidence type="ECO:0000256" key="1">
    <source>
        <dbReference type="ARBA" id="ARBA00022448"/>
    </source>
</evidence>
<evidence type="ECO:0000256" key="3">
    <source>
        <dbReference type="ARBA" id="ARBA00022692"/>
    </source>
</evidence>
<protein>
    <recommendedName>
        <fullName evidence="8">Putative manganese efflux pump MntP</fullName>
    </recommendedName>
</protein>
<evidence type="ECO:0000313" key="9">
    <source>
        <dbReference type="EMBL" id="MFB9760190.1"/>
    </source>
</evidence>
<keyword evidence="1 8" id="KW-0813">Transport</keyword>
<evidence type="ECO:0000256" key="5">
    <source>
        <dbReference type="ARBA" id="ARBA00023065"/>
    </source>
</evidence>
<keyword evidence="7 8" id="KW-0464">Manganese</keyword>
<keyword evidence="5 8" id="KW-0406">Ion transport</keyword>
<accession>A0ABV5WIM4</accession>
<feature type="transmembrane region" description="Helical" evidence="8">
    <location>
        <begin position="163"/>
        <end position="184"/>
    </location>
</feature>
<comment type="similarity">
    <text evidence="8">Belongs to the MntP (TC 9.B.29) family.</text>
</comment>
<evidence type="ECO:0000256" key="6">
    <source>
        <dbReference type="ARBA" id="ARBA00023136"/>
    </source>
</evidence>
<sequence length="186" mass="19835">MDIQHVIGELMTLIIMAFALGLDAFSISLGMGMISMRLRQMFYIGIVIGIFHVIMPLLGMAIGRFLSEQFGSISTIAGGLLLLGLGFHIIYSSLFGEEDSKIAPTGFGLILFSLSVSLDSFSVGLSLGIYGARTVATVVIFGAVSMFLTWAGLLLGNHVKTWLGTYGEVLGGSILVGFGLKLLFPF</sequence>